<dbReference type="Proteomes" id="UP000381093">
    <property type="component" value="Unassembled WGS sequence"/>
</dbReference>
<dbReference type="SUPFAM" id="SSF53756">
    <property type="entry name" value="UDP-Glycosyltransferase/glycogen phosphorylase"/>
    <property type="match status" value="1"/>
</dbReference>
<evidence type="ECO:0000313" key="2">
    <source>
        <dbReference type="Proteomes" id="UP000381093"/>
    </source>
</evidence>
<reference evidence="1 2" key="1">
    <citation type="submission" date="2019-09" db="EMBL/GenBank/DDBJ databases">
        <authorList>
            <person name="Chandra G."/>
            <person name="Truman W A."/>
        </authorList>
    </citation>
    <scope>NUCLEOTIDE SEQUENCE [LARGE SCALE GENOMIC DNA]</scope>
    <source>
        <strain evidence="1">PS710</strain>
    </source>
</reference>
<dbReference type="RefSeq" id="WP_150765087.1">
    <property type="nucleotide sequence ID" value="NZ_CABVHW010000008.1"/>
</dbReference>
<name>A0A5E7CFL0_PSEFL</name>
<organism evidence="1 2">
    <name type="scientific">Pseudomonas fluorescens</name>
    <dbReference type="NCBI Taxonomy" id="294"/>
    <lineage>
        <taxon>Bacteria</taxon>
        <taxon>Pseudomonadati</taxon>
        <taxon>Pseudomonadota</taxon>
        <taxon>Gammaproteobacteria</taxon>
        <taxon>Pseudomonadales</taxon>
        <taxon>Pseudomonadaceae</taxon>
        <taxon>Pseudomonas</taxon>
    </lineage>
</organism>
<protein>
    <recommendedName>
        <fullName evidence="3">Glycosyltransferase</fullName>
    </recommendedName>
</protein>
<evidence type="ECO:0008006" key="3">
    <source>
        <dbReference type="Google" id="ProtNLM"/>
    </source>
</evidence>
<gene>
    <name evidence="1" type="ORF">PS710_02836</name>
</gene>
<accession>A0A5E7CFL0</accession>
<dbReference type="EMBL" id="CABVHW010000008">
    <property type="protein sequence ID" value="VVO03226.1"/>
    <property type="molecule type" value="Genomic_DNA"/>
</dbReference>
<sequence length="299" mass="34607">MNIGIGLKHDTYTPEAFAYAAFLKDKGWNVQLDYEELLDGDLDAHIYVMGIRPFYLKSKRKDLVEIHEYQSLSTPNFAKSKDLAKRFLNKKPAARVFLNSTVKDQLKFNDKTPYILRDMGVDNTLFLPPPKNPRFDLIYCGSIGRVGLINELLRLAKIGLKILIVGDAPANVINACSEFPFIEFTGRVQRHELPEIYQQARAGLNFTPNIYPFNIQTSTKTLEYCAAGLGIVSNYYEWADTFSSERKAEFLWTEKILSRENFDEFNFNKIDVHDLEWSRILTNIELDIFFREVITSKYR</sequence>
<proteinExistence type="predicted"/>
<evidence type="ECO:0000313" key="1">
    <source>
        <dbReference type="EMBL" id="VVO03226.1"/>
    </source>
</evidence>
<dbReference type="Gene3D" id="3.40.50.2000">
    <property type="entry name" value="Glycogen Phosphorylase B"/>
    <property type="match status" value="1"/>
</dbReference>
<dbReference type="AlphaFoldDB" id="A0A5E7CFL0"/>